<keyword evidence="1" id="KW-0812">Transmembrane</keyword>
<dbReference type="Proteomes" id="UP000039046">
    <property type="component" value="Unassembled WGS sequence"/>
</dbReference>
<reference evidence="2 3" key="1">
    <citation type="journal article" date="2015" name="Genome Announc.">
        <title>Draft Genome Sequence and Gene Annotation of the Entomopathogenic Fungus Verticillium hemipterigenum.</title>
        <authorList>
            <person name="Horn F."/>
            <person name="Habel A."/>
            <person name="Scharf D.H."/>
            <person name="Dworschak J."/>
            <person name="Brakhage A.A."/>
            <person name="Guthke R."/>
            <person name="Hertweck C."/>
            <person name="Linde J."/>
        </authorList>
    </citation>
    <scope>NUCLEOTIDE SEQUENCE [LARGE SCALE GENOMIC DNA]</scope>
</reference>
<feature type="transmembrane region" description="Helical" evidence="1">
    <location>
        <begin position="109"/>
        <end position="129"/>
    </location>
</feature>
<name>A0A0A1TA08_9HYPO</name>
<sequence>MDDRFLITTAGNLVCDTQDLPRRRAVKRPSQMFITEDEDPLLRYEELPEVIRMLRMKDRKQVLAFLFSADLQTTSFRCWVVAFIIAILLTLLPNAYLRFWLDANGNKPTYYSSLVGLYVSSIVVFYFMLRHFFLNLISNTNSRLYDSTFSAIV</sequence>
<evidence type="ECO:0000313" key="2">
    <source>
        <dbReference type="EMBL" id="CEJ83112.1"/>
    </source>
</evidence>
<organism evidence="2 3">
    <name type="scientific">[Torrubiella] hemipterigena</name>
    <dbReference type="NCBI Taxonomy" id="1531966"/>
    <lineage>
        <taxon>Eukaryota</taxon>
        <taxon>Fungi</taxon>
        <taxon>Dikarya</taxon>
        <taxon>Ascomycota</taxon>
        <taxon>Pezizomycotina</taxon>
        <taxon>Sordariomycetes</taxon>
        <taxon>Hypocreomycetidae</taxon>
        <taxon>Hypocreales</taxon>
        <taxon>Clavicipitaceae</taxon>
        <taxon>Clavicipitaceae incertae sedis</taxon>
        <taxon>'Torrubiella' clade</taxon>
    </lineage>
</organism>
<gene>
    <name evidence="2" type="ORF">VHEMI03139</name>
</gene>
<dbReference type="AlphaFoldDB" id="A0A0A1TA08"/>
<accession>A0A0A1TA08</accession>
<keyword evidence="1" id="KW-0472">Membrane</keyword>
<proteinExistence type="predicted"/>
<evidence type="ECO:0000256" key="1">
    <source>
        <dbReference type="SAM" id="Phobius"/>
    </source>
</evidence>
<keyword evidence="1" id="KW-1133">Transmembrane helix</keyword>
<dbReference type="HOGENOM" id="CLU_1714600_0_0_1"/>
<protein>
    <submittedName>
        <fullName evidence="2">Uncharacterized protein</fullName>
    </submittedName>
</protein>
<keyword evidence="3" id="KW-1185">Reference proteome</keyword>
<evidence type="ECO:0000313" key="3">
    <source>
        <dbReference type="Proteomes" id="UP000039046"/>
    </source>
</evidence>
<dbReference type="EMBL" id="CDHN01000001">
    <property type="protein sequence ID" value="CEJ83112.1"/>
    <property type="molecule type" value="Genomic_DNA"/>
</dbReference>